<accession>A0A0G4PXL9</accession>
<dbReference type="EMBL" id="HG793196">
    <property type="protein sequence ID" value="CRL30911.1"/>
    <property type="molecule type" value="Genomic_DNA"/>
</dbReference>
<dbReference type="GO" id="GO:0003964">
    <property type="term" value="F:RNA-directed DNA polymerase activity"/>
    <property type="evidence" value="ECO:0007669"/>
    <property type="project" value="UniProtKB-KW"/>
</dbReference>
<keyword evidence="1" id="KW-0808">Transferase</keyword>
<gene>
    <name evidence="1" type="ORF">PCAMFM013_S063g000017</name>
</gene>
<keyword evidence="1" id="KW-0695">RNA-directed DNA polymerase</keyword>
<dbReference type="AlphaFoldDB" id="A0A0G4PXL9"/>
<name>A0A0G4PXL9_PENC3</name>
<dbReference type="Proteomes" id="UP000053732">
    <property type="component" value="Unassembled WGS sequence"/>
</dbReference>
<evidence type="ECO:0000313" key="1">
    <source>
        <dbReference type="EMBL" id="CRL30911.1"/>
    </source>
</evidence>
<dbReference type="PANTHER" id="PTHR33481">
    <property type="entry name" value="REVERSE TRANSCRIPTASE"/>
    <property type="match status" value="1"/>
</dbReference>
<reference evidence="1 2" key="1">
    <citation type="journal article" date="2014" name="Nat. Commun.">
        <title>Multiple recent horizontal transfers of a large genomic region in cheese making fungi.</title>
        <authorList>
            <person name="Cheeseman K."/>
            <person name="Ropars J."/>
            <person name="Renault P."/>
            <person name="Dupont J."/>
            <person name="Gouzy J."/>
            <person name="Branca A."/>
            <person name="Abraham A.L."/>
            <person name="Ceppi M."/>
            <person name="Conseiller E."/>
            <person name="Debuchy R."/>
            <person name="Malagnac F."/>
            <person name="Goarin A."/>
            <person name="Silar P."/>
            <person name="Lacoste S."/>
            <person name="Sallet E."/>
            <person name="Bensimon A."/>
            <person name="Giraud T."/>
            <person name="Brygoo Y."/>
        </authorList>
    </citation>
    <scope>NUCLEOTIDE SEQUENCE [LARGE SCALE GENOMIC DNA]</scope>
    <source>
        <strain evidence="2">FM 013</strain>
    </source>
</reference>
<organism evidence="1 2">
    <name type="scientific">Penicillium camemberti (strain FM 013)</name>
    <dbReference type="NCBI Taxonomy" id="1429867"/>
    <lineage>
        <taxon>Eukaryota</taxon>
        <taxon>Fungi</taxon>
        <taxon>Dikarya</taxon>
        <taxon>Ascomycota</taxon>
        <taxon>Pezizomycotina</taxon>
        <taxon>Eurotiomycetes</taxon>
        <taxon>Eurotiomycetidae</taxon>
        <taxon>Eurotiales</taxon>
        <taxon>Aspergillaceae</taxon>
        <taxon>Penicillium</taxon>
    </lineage>
</organism>
<evidence type="ECO:0000313" key="2">
    <source>
        <dbReference type="Proteomes" id="UP000053732"/>
    </source>
</evidence>
<dbReference type="PANTHER" id="PTHR33481:SF1">
    <property type="entry name" value="ENDONUCLEASE_EXONUCLEASE_PHOSPHATASE DOMAIN-CONTAINING PROTEIN-RELATED"/>
    <property type="match status" value="1"/>
</dbReference>
<sequence>MYTKPRDSWGFVHALKVGDQKFVDSVVKSQVFMGLCFPPMASAQEEAPAHAPPEILRHLIPEIEIYRSLKAAKDTKAPGEDGLPTLIWNRLCKYLRTIITRIFTSSIELGYHPQRWRSARIIDLRNPRKPD</sequence>
<keyword evidence="1" id="KW-0548">Nucleotidyltransferase</keyword>
<protein>
    <submittedName>
        <fullName evidence="1">RNA-directed DNA polymerase (Reverse transcriptase), related</fullName>
    </submittedName>
</protein>
<dbReference type="STRING" id="1429867.A0A0G4PXL9"/>
<proteinExistence type="predicted"/>
<keyword evidence="2" id="KW-1185">Reference proteome</keyword>